<keyword evidence="14" id="KW-0966">Cell projection</keyword>
<dbReference type="Pfam" id="PF07686">
    <property type="entry name" value="V-set"/>
    <property type="match status" value="1"/>
</dbReference>
<reference evidence="32" key="1">
    <citation type="submission" date="2025-08" db="UniProtKB">
        <authorList>
            <consortium name="Ensembl"/>
        </authorList>
    </citation>
    <scope>IDENTIFICATION</scope>
</reference>
<keyword evidence="4" id="KW-0272">Extracellular matrix</keyword>
<reference evidence="32" key="2">
    <citation type="submission" date="2025-09" db="UniProtKB">
        <authorList>
            <consortium name="Ensembl"/>
        </authorList>
    </citation>
    <scope>IDENTIFICATION</scope>
</reference>
<dbReference type="SMART" id="SM00409">
    <property type="entry name" value="IG"/>
    <property type="match status" value="1"/>
</dbReference>
<feature type="region of interest" description="Disordered" evidence="25">
    <location>
        <begin position="1466"/>
        <end position="1657"/>
    </location>
</feature>
<feature type="disulfide bond" evidence="23">
    <location>
        <begin position="2244"/>
        <end position="2271"/>
    </location>
</feature>
<dbReference type="InterPro" id="IPR007110">
    <property type="entry name" value="Ig-like_dom"/>
</dbReference>
<dbReference type="SMART" id="SM00032">
    <property type="entry name" value="CCP"/>
    <property type="match status" value="1"/>
</dbReference>
<feature type="compositionally biased region" description="Polar residues" evidence="25">
    <location>
        <begin position="1099"/>
        <end position="1121"/>
    </location>
</feature>
<evidence type="ECO:0000256" key="15">
    <source>
        <dbReference type="ARBA" id="ARBA00023290"/>
    </source>
</evidence>
<dbReference type="Gene3D" id="2.10.70.10">
    <property type="entry name" value="Complement Module, domain 1"/>
    <property type="match status" value="1"/>
</dbReference>
<feature type="compositionally biased region" description="Low complexity" evidence="25">
    <location>
        <begin position="975"/>
        <end position="989"/>
    </location>
</feature>
<keyword evidence="26" id="KW-0472">Membrane</keyword>
<keyword evidence="33" id="KW-1185">Reference proteome</keyword>
<dbReference type="PROSITE" id="PS50835">
    <property type="entry name" value="IG_LIKE"/>
    <property type="match status" value="1"/>
</dbReference>
<dbReference type="Ensembl" id="ENSOKIT00005003585.1">
    <property type="protein sequence ID" value="ENSOKIP00005003415.1"/>
    <property type="gene ID" value="ENSOKIG00005001562.1"/>
</dbReference>
<dbReference type="GO" id="GO:0005540">
    <property type="term" value="F:hyaluronic acid binding"/>
    <property type="evidence" value="ECO:0007669"/>
    <property type="project" value="UniProtKB-KW"/>
</dbReference>
<feature type="region of interest" description="Disordered" evidence="25">
    <location>
        <begin position="551"/>
        <end position="677"/>
    </location>
</feature>
<evidence type="ECO:0000256" key="7">
    <source>
        <dbReference type="ARBA" id="ARBA00022729"/>
    </source>
</evidence>
<keyword evidence="6 23" id="KW-0768">Sushi</keyword>
<dbReference type="InterPro" id="IPR000152">
    <property type="entry name" value="EGF-type_Asp/Asn_hydroxyl_site"/>
</dbReference>
<dbReference type="GO" id="GO:0033165">
    <property type="term" value="C:interphotoreceptor matrix"/>
    <property type="evidence" value="ECO:0007669"/>
    <property type="project" value="UniProtKB-SubCell"/>
</dbReference>
<comment type="subcellular location">
    <subcellularLocation>
        <location evidence="1">Cell projection</location>
        <location evidence="1">Cilium</location>
        <location evidence="1">Photoreceptor outer segment</location>
    </subcellularLocation>
    <subcellularLocation>
        <location evidence="2">Secreted</location>
        <location evidence="2">Extracellular space</location>
        <location evidence="2">Extracellular matrix</location>
        <location evidence="2">Interphotoreceptor matrix</location>
    </subcellularLocation>
</comment>
<evidence type="ECO:0000259" key="31">
    <source>
        <dbReference type="PROSITE" id="PS50963"/>
    </source>
</evidence>
<feature type="disulfide bond" evidence="24">
    <location>
        <begin position="269"/>
        <end position="290"/>
    </location>
</feature>
<evidence type="ECO:0000256" key="25">
    <source>
        <dbReference type="SAM" id="MobiDB-lite"/>
    </source>
</evidence>
<dbReference type="GO" id="GO:0001750">
    <property type="term" value="C:photoreceptor outer segment"/>
    <property type="evidence" value="ECO:0007669"/>
    <property type="project" value="UniProtKB-SubCell"/>
</dbReference>
<evidence type="ECO:0000256" key="2">
    <source>
        <dbReference type="ARBA" id="ARBA00004593"/>
    </source>
</evidence>
<dbReference type="GO" id="GO:0030246">
    <property type="term" value="F:carbohydrate binding"/>
    <property type="evidence" value="ECO:0007669"/>
    <property type="project" value="UniProtKB-KW"/>
</dbReference>
<evidence type="ECO:0000256" key="21">
    <source>
        <dbReference type="ARBA" id="ARBA00044266"/>
    </source>
</evidence>
<feature type="region of interest" description="Disordered" evidence="25">
    <location>
        <begin position="939"/>
        <end position="1125"/>
    </location>
</feature>
<dbReference type="SUPFAM" id="SSF57535">
    <property type="entry name" value="Complement control module/SCR domain"/>
    <property type="match status" value="1"/>
</dbReference>
<evidence type="ECO:0000256" key="8">
    <source>
        <dbReference type="ARBA" id="ARBA00022734"/>
    </source>
</evidence>
<evidence type="ECO:0000256" key="24">
    <source>
        <dbReference type="PROSITE-ProRule" id="PRU00323"/>
    </source>
</evidence>
<dbReference type="GO" id="GO:0072534">
    <property type="term" value="C:perineuronal net"/>
    <property type="evidence" value="ECO:0007669"/>
    <property type="project" value="TreeGrafter"/>
</dbReference>
<dbReference type="Pfam" id="PF00193">
    <property type="entry name" value="Xlink"/>
    <property type="match status" value="2"/>
</dbReference>
<feature type="compositionally biased region" description="Basic and acidic residues" evidence="25">
    <location>
        <begin position="1870"/>
        <end position="1879"/>
    </location>
</feature>
<evidence type="ECO:0000256" key="12">
    <source>
        <dbReference type="ARBA" id="ARBA00023157"/>
    </source>
</evidence>
<dbReference type="PROSITE" id="PS00010">
    <property type="entry name" value="ASX_HYDROXYL"/>
    <property type="match status" value="1"/>
</dbReference>
<dbReference type="GO" id="GO:0060218">
    <property type="term" value="P:hematopoietic stem cell differentiation"/>
    <property type="evidence" value="ECO:0007669"/>
    <property type="project" value="UniProtKB-ARBA"/>
</dbReference>
<dbReference type="PROSITE" id="PS00615">
    <property type="entry name" value="C_TYPE_LECTIN_1"/>
    <property type="match status" value="1"/>
</dbReference>
<dbReference type="GO" id="GO:0005615">
    <property type="term" value="C:extracellular space"/>
    <property type="evidence" value="ECO:0007669"/>
    <property type="project" value="TreeGrafter"/>
</dbReference>
<feature type="region of interest" description="Disordered" evidence="25">
    <location>
        <begin position="1768"/>
        <end position="1906"/>
    </location>
</feature>
<accession>A0A8C7C9G3</accession>
<organism evidence="32 33">
    <name type="scientific">Oncorhynchus kisutch</name>
    <name type="common">Coho salmon</name>
    <name type="synonym">Salmo kisutch</name>
    <dbReference type="NCBI Taxonomy" id="8019"/>
    <lineage>
        <taxon>Eukaryota</taxon>
        <taxon>Metazoa</taxon>
        <taxon>Chordata</taxon>
        <taxon>Craniata</taxon>
        <taxon>Vertebrata</taxon>
        <taxon>Euteleostomi</taxon>
        <taxon>Actinopterygii</taxon>
        <taxon>Neopterygii</taxon>
        <taxon>Teleostei</taxon>
        <taxon>Protacanthopterygii</taxon>
        <taxon>Salmoniformes</taxon>
        <taxon>Salmonidae</taxon>
        <taxon>Salmoninae</taxon>
        <taxon>Oncorhynchus</taxon>
    </lineage>
</organism>
<dbReference type="GO" id="GO:1901222">
    <property type="term" value="P:regulation of non-canonical NF-kappaB signal transduction"/>
    <property type="evidence" value="ECO:0007669"/>
    <property type="project" value="UniProtKB-ARBA"/>
</dbReference>
<feature type="compositionally biased region" description="Polar residues" evidence="25">
    <location>
        <begin position="1217"/>
        <end position="1237"/>
    </location>
</feature>
<feature type="disulfide bond" evidence="23">
    <location>
        <begin position="2215"/>
        <end position="2258"/>
    </location>
</feature>
<keyword evidence="3" id="KW-0964">Secreted</keyword>
<feature type="region of interest" description="Disordered" evidence="25">
    <location>
        <begin position="1215"/>
        <end position="1241"/>
    </location>
</feature>
<dbReference type="Pfam" id="PF00084">
    <property type="entry name" value="Sushi"/>
    <property type="match status" value="1"/>
</dbReference>
<evidence type="ECO:0000259" key="28">
    <source>
        <dbReference type="PROSITE" id="PS50041"/>
    </source>
</evidence>
<feature type="domain" description="C-type lectin" evidence="28">
    <location>
        <begin position="2095"/>
        <end position="2209"/>
    </location>
</feature>
<dbReference type="PRINTS" id="PR01265">
    <property type="entry name" value="LINKMODULE"/>
</dbReference>
<feature type="compositionally biased region" description="Low complexity" evidence="25">
    <location>
        <begin position="997"/>
        <end position="1007"/>
    </location>
</feature>
<protein>
    <recommendedName>
        <fullName evidence="18">Versican core protein</fullName>
    </recommendedName>
    <alternativeName>
        <fullName evidence="19">Chondroitin sulfate proteoglycan core protein 2</fullName>
    </alternativeName>
    <alternativeName>
        <fullName evidence="20">Large fibroblast proteoglycan</fullName>
    </alternativeName>
    <alternativeName>
        <fullName evidence="21">PG-M</fullName>
    </alternativeName>
</protein>
<keyword evidence="8" id="KW-0430">Lectin</keyword>
<dbReference type="SMART" id="SM00179">
    <property type="entry name" value="EGF_CA"/>
    <property type="match status" value="1"/>
</dbReference>
<evidence type="ECO:0000256" key="14">
    <source>
        <dbReference type="ARBA" id="ARBA00023273"/>
    </source>
</evidence>
<keyword evidence="5 22" id="KW-0245">EGF-like domain</keyword>
<feature type="compositionally biased region" description="Low complexity" evidence="25">
    <location>
        <begin position="1815"/>
        <end position="1843"/>
    </location>
</feature>
<dbReference type="FunFam" id="3.10.100.10:FF:000003">
    <property type="entry name" value="Versican core protein"/>
    <property type="match status" value="1"/>
</dbReference>
<evidence type="ECO:0000256" key="11">
    <source>
        <dbReference type="ARBA" id="ARBA00022974"/>
    </source>
</evidence>
<feature type="compositionally biased region" description="Polar residues" evidence="25">
    <location>
        <begin position="1038"/>
        <end position="1053"/>
    </location>
</feature>
<dbReference type="CDD" id="cd03520">
    <property type="entry name" value="Link_domain_CSPGs_modules_2_4"/>
    <property type="match status" value="1"/>
</dbReference>
<dbReference type="CDD" id="cd03588">
    <property type="entry name" value="CLECT_CSPGs"/>
    <property type="match status" value="1"/>
</dbReference>
<dbReference type="PROSITE" id="PS50963">
    <property type="entry name" value="LINK_2"/>
    <property type="match status" value="2"/>
</dbReference>
<evidence type="ECO:0000256" key="22">
    <source>
        <dbReference type="PROSITE-ProRule" id="PRU00076"/>
    </source>
</evidence>
<evidence type="ECO:0000256" key="13">
    <source>
        <dbReference type="ARBA" id="ARBA00023180"/>
    </source>
</evidence>
<evidence type="ECO:0000256" key="9">
    <source>
        <dbReference type="ARBA" id="ARBA00022737"/>
    </source>
</evidence>
<dbReference type="PANTHER" id="PTHR22804">
    <property type="entry name" value="AGGRECAN/VERSICAN PROTEOGLYCAN"/>
    <property type="match status" value="1"/>
</dbReference>
<evidence type="ECO:0000259" key="27">
    <source>
        <dbReference type="PROSITE" id="PS50026"/>
    </source>
</evidence>
<keyword evidence="9" id="KW-0677">Repeat</keyword>
<dbReference type="InterPro" id="IPR033987">
    <property type="entry name" value="CSPG_CTLD"/>
</dbReference>
<dbReference type="GeneTree" id="ENSGT00940000156102"/>
<dbReference type="FunFam" id="3.10.100.10:FF:000002">
    <property type="entry name" value="Hyaluronan proteoglycan link protein 1"/>
    <property type="match status" value="1"/>
</dbReference>
<feature type="compositionally biased region" description="Low complexity" evidence="25">
    <location>
        <begin position="732"/>
        <end position="760"/>
    </location>
</feature>
<evidence type="ECO:0000256" key="19">
    <source>
        <dbReference type="ARBA" id="ARBA00044230"/>
    </source>
</evidence>
<feature type="compositionally biased region" description="Polar residues" evidence="25">
    <location>
        <begin position="1851"/>
        <end position="1861"/>
    </location>
</feature>
<feature type="compositionally biased region" description="Polar residues" evidence="25">
    <location>
        <begin position="1156"/>
        <end position="1170"/>
    </location>
</feature>
<feature type="compositionally biased region" description="Low complexity" evidence="25">
    <location>
        <begin position="1543"/>
        <end position="1558"/>
    </location>
</feature>
<dbReference type="InterPro" id="IPR001304">
    <property type="entry name" value="C-type_lectin-like"/>
</dbReference>
<evidence type="ECO:0000256" key="3">
    <source>
        <dbReference type="ARBA" id="ARBA00022525"/>
    </source>
</evidence>
<feature type="compositionally biased region" description="Basic and acidic residues" evidence="25">
    <location>
        <begin position="1527"/>
        <end position="1536"/>
    </location>
</feature>
<evidence type="ECO:0000256" key="1">
    <source>
        <dbReference type="ARBA" id="ARBA00004504"/>
    </source>
</evidence>
<proteinExistence type="predicted"/>
<dbReference type="PROSITE" id="PS50026">
    <property type="entry name" value="EGF_3"/>
    <property type="match status" value="2"/>
</dbReference>
<dbReference type="SUPFAM" id="SSF56436">
    <property type="entry name" value="C-type lectin-like"/>
    <property type="match status" value="3"/>
</dbReference>
<feature type="compositionally biased region" description="Polar residues" evidence="25">
    <location>
        <begin position="788"/>
        <end position="801"/>
    </location>
</feature>
<evidence type="ECO:0000313" key="32">
    <source>
        <dbReference type="Ensembl" id="ENSOKIP00005003415.1"/>
    </source>
</evidence>
<dbReference type="PROSITE" id="PS01187">
    <property type="entry name" value="EGF_CA"/>
    <property type="match status" value="1"/>
</dbReference>
<keyword evidence="15" id="KW-0373">Hyaluronic acid</keyword>
<dbReference type="SMART" id="SM00445">
    <property type="entry name" value="LINK"/>
    <property type="match status" value="2"/>
</dbReference>
<dbReference type="FunFam" id="3.10.100.10:FF:000011">
    <property type="entry name" value="Aggrecan core protein"/>
    <property type="match status" value="1"/>
</dbReference>
<feature type="compositionally biased region" description="Polar residues" evidence="25">
    <location>
        <begin position="1302"/>
        <end position="1311"/>
    </location>
</feature>
<dbReference type="PROSITE" id="PS50923">
    <property type="entry name" value="SUSHI"/>
    <property type="match status" value="1"/>
</dbReference>
<evidence type="ECO:0000256" key="6">
    <source>
        <dbReference type="ARBA" id="ARBA00022659"/>
    </source>
</evidence>
<evidence type="ECO:0000256" key="10">
    <source>
        <dbReference type="ARBA" id="ARBA00022837"/>
    </source>
</evidence>
<dbReference type="InterPro" id="IPR000436">
    <property type="entry name" value="Sushi_SCR_CCP_dom"/>
</dbReference>
<dbReference type="CDD" id="cd00054">
    <property type="entry name" value="EGF_CA"/>
    <property type="match status" value="2"/>
</dbReference>
<evidence type="ECO:0000313" key="33">
    <source>
        <dbReference type="Proteomes" id="UP000694557"/>
    </source>
</evidence>
<dbReference type="SMART" id="SM00034">
    <property type="entry name" value="CLECT"/>
    <property type="match status" value="1"/>
</dbReference>
<feature type="disulfide bond" evidence="22">
    <location>
        <begin position="2034"/>
        <end position="2043"/>
    </location>
</feature>
<keyword evidence="13" id="KW-0325">Glycoprotein</keyword>
<feature type="transmembrane region" description="Helical" evidence="26">
    <location>
        <begin position="328"/>
        <end position="350"/>
    </location>
</feature>
<comment type="caution">
    <text evidence="22">Lacks conserved residue(s) required for the propagation of feature annotation.</text>
</comment>
<dbReference type="FunFam" id="2.10.70.10:FF:000003">
    <property type="entry name" value="Versican core protein"/>
    <property type="match status" value="1"/>
</dbReference>
<feature type="region of interest" description="Disordered" evidence="25">
    <location>
        <begin position="1277"/>
        <end position="1327"/>
    </location>
</feature>
<feature type="domain" description="Link" evidence="31">
    <location>
        <begin position="225"/>
        <end position="323"/>
    </location>
</feature>
<keyword evidence="26" id="KW-1133">Transmembrane helix</keyword>
<dbReference type="PROSITE" id="PS01186">
    <property type="entry name" value="EGF_2"/>
    <property type="match status" value="1"/>
</dbReference>
<evidence type="ECO:0000256" key="20">
    <source>
        <dbReference type="ARBA" id="ARBA00044263"/>
    </source>
</evidence>
<feature type="domain" description="EGF-like" evidence="27">
    <location>
        <begin position="2008"/>
        <end position="2044"/>
    </location>
</feature>
<dbReference type="InterPro" id="IPR001881">
    <property type="entry name" value="EGF-like_Ca-bd_dom"/>
</dbReference>
<feature type="region of interest" description="Disordered" evidence="25">
    <location>
        <begin position="1149"/>
        <end position="1193"/>
    </location>
</feature>
<dbReference type="GO" id="GO:0016020">
    <property type="term" value="C:membrane"/>
    <property type="evidence" value="ECO:0007669"/>
    <property type="project" value="UniProtKB-ARBA"/>
</dbReference>
<dbReference type="GO" id="GO:0002052">
    <property type="term" value="P:positive regulation of neuroblast proliferation"/>
    <property type="evidence" value="ECO:0007669"/>
    <property type="project" value="TreeGrafter"/>
</dbReference>
<feature type="domain" description="EGF-like" evidence="27">
    <location>
        <begin position="2046"/>
        <end position="2082"/>
    </location>
</feature>
<feature type="domain" description="Sushi" evidence="30">
    <location>
        <begin position="2213"/>
        <end position="2273"/>
    </location>
</feature>
<name>A0A8C7C9G3_ONCKI</name>
<comment type="function">
    <text evidence="17">May play a role in intercellular signaling and in connecting cells with the extracellular matrix. May take part in the regulation of cell motility, growth and differentiation. Binds hyaluronic acid.</text>
</comment>
<dbReference type="Gene3D" id="3.10.100.10">
    <property type="entry name" value="Mannose-Binding Protein A, subunit A"/>
    <property type="match status" value="3"/>
</dbReference>
<feature type="domain" description="Link" evidence="31">
    <location>
        <begin position="125"/>
        <end position="220"/>
    </location>
</feature>
<dbReference type="PROSITE" id="PS50041">
    <property type="entry name" value="C_TYPE_LECTIN_2"/>
    <property type="match status" value="1"/>
</dbReference>
<feature type="region of interest" description="Disordered" evidence="25">
    <location>
        <begin position="878"/>
        <end position="905"/>
    </location>
</feature>
<dbReference type="Gene3D" id="2.60.40.10">
    <property type="entry name" value="Immunoglobulins"/>
    <property type="match status" value="1"/>
</dbReference>
<dbReference type="InterPro" id="IPR018097">
    <property type="entry name" value="EGF_Ca-bd_CS"/>
</dbReference>
<sequence>MMRPVSGSLSGKVVLPCHFSNMPTAKPSINANGTVTPTSTDYLRIKWTKMDGEKESTVLVAQNGIIKIGSIYRNRVSVPSHPEDVGDSSLTMVKLRASDAGTYRCEVMYGIEDTQDMVNLDVKGVVFHYRASTSRYNMNYKSAVQACQTIGASIATLDQLKSAYDDGFDQCDAGWIADLSVRYPITRPRPGCYGNLQRKAGVRTYGARKATETYDVYCYVDKLDGEVYYAPVTRKMTFEEAKKECENRNAVLASPGQLHSAWRQGLDRCDYGWLSDGSARHPVAVPRMQCGGGLLGVRTMYRYRNQTGFPEPSTHVIVMYANQSLSPLFLPLSLSLFLFLFCTLLFFPFLCLFSVDATLLILDTLSQFPIIPAVPDQATPSLVDGEPMLASGEPDLFSSAAVTITPMLSFINGKHEVTLEPERRRVEEEVGRRPGGDQFQFEGNVTTLGGSEEEMTPAVFDYSVIEIGTITDETEVQNEISLVPKEELFSTSPLPLSMSTLDTFFESYGPEMVHVESTPPLSPPEQVEETTQGPAAMTEVTATSAPVTTIVKTTPSKTEQTAEGVSSFSETREGPSDIITTSTEAVSTVSPSGTAVTKASEQTQTSHTPTPPEGSQQVSTSVFDKEVEGSETQPPDDDSNAEVTQPEGSVEELSVSPTTELHVSTDAPEIAVGTKSTSAVPDVVISTQTPLLSVSTPTSVDVEDGSPPATPSDIEGSTSGEEEGSAQDTHTPQEPTSTTLPSLTTSAQTTLGETITTEVTPSKKAGSTKSHSLSSTTAEFLTSHKEGTTVSQPLVSPTVKDTTAAHMVSTPEQETTGDQTPDMFTTSSPSSNMEQILLTTTLPRTSSADTTQESEITAPTKYRTDTEKPIVVPVIDETETTSTSTDEEGSESPAISPMSSKEFPSTTASPIYNTIQMIKTTMATLSDLVSRYTTQGTILTREVPKQDEETTSKDKPSVTPTITEEESSGDPGMFTSTSTATPLSPLYSTVKTEHDVTTSSTAASEATEQTEKPSATPISDDTKTSTAVTPTDEDEISPMSTKESLVTTASPMFSMSKMEDEKSTLSSSIEPSKKVDVSPTVSPSVTFSPTVSSGAKVDTQVTEASSTLSSTVTSGDQTSEIYTKGTEKPVITTTVSYETAESAVREQVEKLAGSEKPSSIPVTETSSALTTDEESSGDQTPDMFTKEPVTSTVSSVCSTVKAEQMTTTEMPHVMITTGKSEVTGQTEKSSGSENPSVTPVIDEVVTSTVISSTDEESSVDQTRDTFTIDSATTTTTTFPLFSTENPEHVETTASHGTAKGESPQTATSLYSTEKPGQVTTSSHETATLDTATATTTVSSVYSTEKTTSQENATAEIVTEVTGRPTSTEKPLGTPVTVHTEEITSSSGATAEMFTKESVATTTSTSESLSAFTTSRLTVTSSSILTLTEEDASGDQTPDMFTKAPFSTIEFFSRYTTVHTSTGKVMEQTGASTHSTHSTSSPMDLEGSGISKTDDDQETTQPEGLSVEVTVETTSKPQDQFAVATDETEIRETESKSEALSVASLTQSTQLSQESTSTQNPLSTSTAETIESQTASLSEQGSGDLTEPSISESDTTEGESSGGDTSAITTVPLHTTSSSTDSLVTKSVSTEVTNATKGVEQTEESPGTDGPSTGPVSSVTASVVTFTDEESSGYLTPEMFTKESTTPTSLGSEALMITSSSAIISIDQFQSTTVGKVITPIEEIDESPIESPTAAVETLEPSVDQATGLASTSSPFVTAFTYVDMGVSGNSAADDDQETSKPEGTVEEAPVETTTKPQYQFTVATDENEIRETESTSESPSNVSSIEITQSQESTSTQSPSMSSKGKPAEASTASFTEQGSGDLTIDSIAEDERREHESSGEDISDVSTKQPASTTAPLLSSPATTKEEFTTLSVSGDATLETAVEVDATLSIGTTAEVPKFISSAVQTPESEVTEKEASSTEKPSVALISNVTLTGDKSSGDQTPDMFTKESVTTKVSSEYSTVKAEQMTSTTKNICLNGGSCYRRGSLPSCSCGPGYSGDRCETDIDECQSNPCRNGATCIDGLNSFTCVCLSSYAGLYCEEDTETCDYGWHKFQGHCYKYIPQRRNWDTAERECRVQGAHLASILSHDEQQFVNRLGQDYQWIGLNDKMYENDFRWTDSTPMQYENWRPNQPDSFFSSGEDCVVMIWHEDGQWNDVPCNYHLTFTCKKGTVACNQPPLVQNTRTFGRKRSRYEINALVRYQCRDGFIQRHVPTIRCREDGRWDIPKIACMSREYSRSID</sequence>
<dbReference type="InterPro" id="IPR018378">
    <property type="entry name" value="C-type_lectin_CS"/>
</dbReference>
<dbReference type="SUPFAM" id="SSF48726">
    <property type="entry name" value="Immunoglobulin"/>
    <property type="match status" value="1"/>
</dbReference>
<dbReference type="InterPro" id="IPR013783">
    <property type="entry name" value="Ig-like_fold"/>
</dbReference>
<evidence type="ECO:0000256" key="17">
    <source>
        <dbReference type="ARBA" id="ARBA00043896"/>
    </source>
</evidence>
<dbReference type="InterPro" id="IPR000538">
    <property type="entry name" value="Link_dom"/>
</dbReference>
<feature type="compositionally biased region" description="Polar residues" evidence="25">
    <location>
        <begin position="765"/>
        <end position="780"/>
    </location>
</feature>
<dbReference type="SUPFAM" id="SSF57196">
    <property type="entry name" value="EGF/Laminin"/>
    <property type="match status" value="1"/>
</dbReference>
<dbReference type="FunFam" id="2.10.25.10:FF:000472">
    <property type="entry name" value="Uncharacterized protein, isoform A"/>
    <property type="match status" value="1"/>
</dbReference>
<dbReference type="SMART" id="SM00181">
    <property type="entry name" value="EGF"/>
    <property type="match status" value="2"/>
</dbReference>
<dbReference type="Proteomes" id="UP000694557">
    <property type="component" value="Unassembled WGS sequence"/>
</dbReference>
<feature type="compositionally biased region" description="Polar residues" evidence="25">
    <location>
        <begin position="1606"/>
        <end position="1635"/>
    </location>
</feature>
<dbReference type="GO" id="GO:0001501">
    <property type="term" value="P:skeletal system development"/>
    <property type="evidence" value="ECO:0007669"/>
    <property type="project" value="TreeGrafter"/>
</dbReference>
<feature type="compositionally biased region" description="Polar residues" evidence="25">
    <location>
        <begin position="1559"/>
        <end position="1582"/>
    </location>
</feature>
<feature type="compositionally biased region" description="Polar residues" evidence="25">
    <location>
        <begin position="1791"/>
        <end position="1804"/>
    </location>
</feature>
<keyword evidence="12 22" id="KW-1015">Disulfide bond</keyword>
<keyword evidence="11" id="KW-0654">Proteoglycan</keyword>
<feature type="compositionally biased region" description="Polar residues" evidence="25">
    <location>
        <begin position="1012"/>
        <end position="1029"/>
    </location>
</feature>
<feature type="disulfide bond" evidence="22">
    <location>
        <begin position="2072"/>
        <end position="2081"/>
    </location>
</feature>
<evidence type="ECO:0000259" key="30">
    <source>
        <dbReference type="PROSITE" id="PS50923"/>
    </source>
</evidence>
<dbReference type="InterPro" id="IPR000742">
    <property type="entry name" value="EGF"/>
</dbReference>
<dbReference type="PROSITE" id="PS01241">
    <property type="entry name" value="LINK_1"/>
    <property type="match status" value="1"/>
</dbReference>
<dbReference type="InterPro" id="IPR036179">
    <property type="entry name" value="Ig-like_dom_sf"/>
</dbReference>
<keyword evidence="7" id="KW-0732">Signal</keyword>
<keyword evidence="26" id="KW-0812">Transmembrane</keyword>
<keyword evidence="10" id="KW-0106">Calcium</keyword>
<feature type="disulfide bond" evidence="24">
    <location>
        <begin position="171"/>
        <end position="192"/>
    </location>
</feature>
<evidence type="ECO:0000256" key="18">
    <source>
        <dbReference type="ARBA" id="ARBA00044099"/>
    </source>
</evidence>
<dbReference type="CDD" id="cd00033">
    <property type="entry name" value="CCP"/>
    <property type="match status" value="1"/>
</dbReference>
<dbReference type="PANTHER" id="PTHR22804:SF6">
    <property type="entry name" value="VERSICAN CORE PROTEIN"/>
    <property type="match status" value="1"/>
</dbReference>
<evidence type="ECO:0000256" key="23">
    <source>
        <dbReference type="PROSITE-ProRule" id="PRU00302"/>
    </source>
</evidence>
<dbReference type="CDD" id="cd03517">
    <property type="entry name" value="Link_domain_CSPGs_modules_1_3"/>
    <property type="match status" value="1"/>
</dbReference>
<evidence type="ECO:0000259" key="29">
    <source>
        <dbReference type="PROSITE" id="PS50835"/>
    </source>
</evidence>
<dbReference type="Pfam" id="PF00059">
    <property type="entry name" value="Lectin_C"/>
    <property type="match status" value="1"/>
</dbReference>
<feature type="domain" description="Ig-like" evidence="29">
    <location>
        <begin position="1"/>
        <end position="121"/>
    </location>
</feature>
<dbReference type="GO" id="GO:0007417">
    <property type="term" value="P:central nervous system development"/>
    <property type="evidence" value="ECO:0007669"/>
    <property type="project" value="TreeGrafter"/>
</dbReference>
<dbReference type="InterPro" id="IPR016187">
    <property type="entry name" value="CTDL_fold"/>
</dbReference>
<feature type="compositionally biased region" description="Polar residues" evidence="25">
    <location>
        <begin position="578"/>
        <end position="622"/>
    </location>
</feature>
<dbReference type="GO" id="GO:0045202">
    <property type="term" value="C:synapse"/>
    <property type="evidence" value="ECO:0007669"/>
    <property type="project" value="TreeGrafter"/>
</dbReference>
<dbReference type="Gene3D" id="2.10.25.10">
    <property type="entry name" value="Laminin"/>
    <property type="match status" value="2"/>
</dbReference>
<feature type="compositionally biased region" description="Polar residues" evidence="25">
    <location>
        <begin position="551"/>
        <end position="569"/>
    </location>
</feature>
<feature type="compositionally biased region" description="Low complexity" evidence="25">
    <location>
        <begin position="1471"/>
        <end position="1480"/>
    </location>
</feature>
<dbReference type="GO" id="GO:0010001">
    <property type="term" value="P:glial cell differentiation"/>
    <property type="evidence" value="ECO:0007669"/>
    <property type="project" value="TreeGrafter"/>
</dbReference>
<evidence type="ECO:0000256" key="5">
    <source>
        <dbReference type="ARBA" id="ARBA00022536"/>
    </source>
</evidence>
<dbReference type="InterPro" id="IPR013106">
    <property type="entry name" value="Ig_V-set"/>
</dbReference>
<evidence type="ECO:0000256" key="4">
    <source>
        <dbReference type="ARBA" id="ARBA00022530"/>
    </source>
</evidence>
<feature type="compositionally biased region" description="Basic and acidic residues" evidence="25">
    <location>
        <begin position="942"/>
        <end position="956"/>
    </location>
</feature>
<feature type="compositionally biased region" description="Low complexity" evidence="25">
    <location>
        <begin position="1077"/>
        <end position="1093"/>
    </location>
</feature>
<dbReference type="InterPro" id="IPR035976">
    <property type="entry name" value="Sushi/SCR/CCP_sf"/>
</dbReference>
<feature type="region of interest" description="Disordered" evidence="25">
    <location>
        <begin position="693"/>
        <end position="832"/>
    </location>
</feature>
<dbReference type="PROSITE" id="PS00022">
    <property type="entry name" value="EGF_1"/>
    <property type="match status" value="2"/>
</dbReference>
<dbReference type="InterPro" id="IPR016186">
    <property type="entry name" value="C-type_lectin-like/link_sf"/>
</dbReference>
<dbReference type="Pfam" id="PF00008">
    <property type="entry name" value="EGF"/>
    <property type="match status" value="1"/>
</dbReference>
<feature type="compositionally biased region" description="Polar residues" evidence="25">
    <location>
        <begin position="1885"/>
        <end position="1906"/>
    </location>
</feature>
<dbReference type="InterPro" id="IPR003599">
    <property type="entry name" value="Ig_sub"/>
</dbReference>
<evidence type="ECO:0000256" key="16">
    <source>
        <dbReference type="ARBA" id="ARBA00023319"/>
    </source>
</evidence>
<dbReference type="InterPro" id="IPR050691">
    <property type="entry name" value="Hyaluronan_bind_Proteoglycan"/>
</dbReference>
<dbReference type="GO" id="GO:0005509">
    <property type="term" value="F:calcium ion binding"/>
    <property type="evidence" value="ECO:0007669"/>
    <property type="project" value="InterPro"/>
</dbReference>
<feature type="compositionally biased region" description="Polar residues" evidence="25">
    <location>
        <begin position="810"/>
        <end position="832"/>
    </location>
</feature>
<dbReference type="GO" id="GO:0007155">
    <property type="term" value="P:cell adhesion"/>
    <property type="evidence" value="ECO:0007669"/>
    <property type="project" value="InterPro"/>
</dbReference>
<dbReference type="SMART" id="SM00406">
    <property type="entry name" value="IGv"/>
    <property type="match status" value="1"/>
</dbReference>
<keyword evidence="16" id="KW-0393">Immunoglobulin domain</keyword>
<evidence type="ECO:0000256" key="26">
    <source>
        <dbReference type="SAM" id="Phobius"/>
    </source>
</evidence>